<evidence type="ECO:0000259" key="1">
    <source>
        <dbReference type="Pfam" id="PF02901"/>
    </source>
</evidence>
<dbReference type="InterPro" id="IPR004184">
    <property type="entry name" value="PFL_dom"/>
</dbReference>
<dbReference type="GO" id="GO:0008861">
    <property type="term" value="F:formate C-acetyltransferase activity"/>
    <property type="evidence" value="ECO:0007669"/>
    <property type="project" value="TreeGrafter"/>
</dbReference>
<reference evidence="2 3" key="1">
    <citation type="submission" date="2017-09" db="EMBL/GenBank/DDBJ databases">
        <title>Large-scale bioinformatics analysis of Bacillus genomes uncovers conserved roles of natural products in bacterial physiology.</title>
        <authorList>
            <consortium name="Agbiome Team Llc"/>
            <person name="Bleich R.M."/>
            <person name="Grubbs K.J."/>
            <person name="Santa Maria K.C."/>
            <person name="Allen S.E."/>
            <person name="Farag S."/>
            <person name="Shank E.A."/>
            <person name="Bowers A."/>
        </authorList>
    </citation>
    <scope>NUCLEOTIDE SEQUENCE [LARGE SCALE GENOMIC DNA]</scope>
    <source>
        <strain evidence="2 3">AFS092789</strain>
    </source>
</reference>
<proteinExistence type="predicted"/>
<dbReference type="GO" id="GO:0005829">
    <property type="term" value="C:cytosol"/>
    <property type="evidence" value="ECO:0007669"/>
    <property type="project" value="TreeGrafter"/>
</dbReference>
<sequence length="569" mass="67311">MDNRGFIPGVWEEEINVTDFLNLNSKKWSGPIKKQVHELFFDEEYDVLKDENEIFTFLVPLQQEISMVYNKKHVLYLGEKTYSNYTETSDRKKFLEIGLISPEKEEEKWAFVQPELCTVPLYGTKEIVRTLKQYVKDLDKQFQTQEWTHRKISHHRSIKAIQEYEEFALKHGVNVRKPCTSAVEVANSLWMTSLYSLLENPEVSFSFHSIFSFLDIFIEKDIQKKRLKEREAQLLVDELYCKLAALREIAKCSGIFDFSVTMASSKLNKTSYRLLESALEYKYFKIPFQLIFNTEEFPKEIYEKVEELFNINHPISISQSLRKRDANNLSLTSAHTFFRNFEDITMNFASFDLQKAFMVALNGGKDVGTNSNVQQVTKALDSKQLDFDSALMQFEMFLKYYITLYTEYINTYAYYFDMFHDFPFRQAMISSYPYYLMNVAYHNVSPVVNLLTAIYEEAFELKTNKKGYIEEIVPLTNNREEFIGAKLNEIIHNETKRMLFYKNGHYNILFFAECPFFKKEDKFDTHLLSPMSFSKTSFSGFQLVDENDFEKFFNEFISSNYTHIRIRKK</sequence>
<evidence type="ECO:0000313" key="2">
    <source>
        <dbReference type="EMBL" id="PDZ94249.1"/>
    </source>
</evidence>
<dbReference type="Pfam" id="PF02901">
    <property type="entry name" value="PFL-like"/>
    <property type="match status" value="1"/>
</dbReference>
<dbReference type="Proteomes" id="UP000219922">
    <property type="component" value="Unassembled WGS sequence"/>
</dbReference>
<organism evidence="2 3">
    <name type="scientific">Bacillus cereus</name>
    <dbReference type="NCBI Taxonomy" id="1396"/>
    <lineage>
        <taxon>Bacteria</taxon>
        <taxon>Bacillati</taxon>
        <taxon>Bacillota</taxon>
        <taxon>Bacilli</taxon>
        <taxon>Bacillales</taxon>
        <taxon>Bacillaceae</taxon>
        <taxon>Bacillus</taxon>
        <taxon>Bacillus cereus group</taxon>
    </lineage>
</organism>
<accession>A0A9X6XV41</accession>
<dbReference type="PANTHER" id="PTHR30191">
    <property type="entry name" value="FORMATE ACETYLTRANSFERASE"/>
    <property type="match status" value="1"/>
</dbReference>
<protein>
    <recommendedName>
        <fullName evidence="1">PFL domain-containing protein</fullName>
    </recommendedName>
</protein>
<dbReference type="Gene3D" id="3.20.70.20">
    <property type="match status" value="1"/>
</dbReference>
<gene>
    <name evidence="2" type="ORF">CON36_34815</name>
</gene>
<feature type="domain" description="PFL" evidence="1">
    <location>
        <begin position="79"/>
        <end position="431"/>
    </location>
</feature>
<dbReference type="EMBL" id="NVMX01000229">
    <property type="protein sequence ID" value="PDZ94249.1"/>
    <property type="molecule type" value="Genomic_DNA"/>
</dbReference>
<dbReference type="SUPFAM" id="SSF51998">
    <property type="entry name" value="PFL-like glycyl radical enzymes"/>
    <property type="match status" value="1"/>
</dbReference>
<name>A0A9X6XV41_BACCE</name>
<dbReference type="InterPro" id="IPR050244">
    <property type="entry name" value="Auton_GlycylRad_Cofactor"/>
</dbReference>
<evidence type="ECO:0000313" key="3">
    <source>
        <dbReference type="Proteomes" id="UP000219922"/>
    </source>
</evidence>
<dbReference type="RefSeq" id="WP_098007171.1">
    <property type="nucleotide sequence ID" value="NZ_NVMX01000229.1"/>
</dbReference>
<comment type="caution">
    <text evidence="2">The sequence shown here is derived from an EMBL/GenBank/DDBJ whole genome shotgun (WGS) entry which is preliminary data.</text>
</comment>
<dbReference type="PANTHER" id="PTHR30191:SF0">
    <property type="entry name" value="FORMATE ACETYLTRANSFERASE 1"/>
    <property type="match status" value="1"/>
</dbReference>
<dbReference type="AlphaFoldDB" id="A0A9X6XV41"/>